<protein>
    <recommendedName>
        <fullName evidence="3">SWIM-type domain-containing protein</fullName>
    </recommendedName>
</protein>
<dbReference type="GO" id="GO:0008270">
    <property type="term" value="F:zinc ion binding"/>
    <property type="evidence" value="ECO:0007669"/>
    <property type="project" value="UniProtKB-KW"/>
</dbReference>
<keyword evidence="2" id="KW-0812">Transmembrane</keyword>
<proteinExistence type="predicted"/>
<keyword evidence="1" id="KW-0863">Zinc-finger</keyword>
<gene>
    <name evidence="4" type="ORF">ANE_LOCUS5355</name>
</gene>
<reference evidence="4" key="1">
    <citation type="submission" date="2019-07" db="EMBL/GenBank/DDBJ databases">
        <authorList>
            <person name="Dittberner H."/>
        </authorList>
    </citation>
    <scope>NUCLEOTIDE SEQUENCE [LARGE SCALE GENOMIC DNA]</scope>
</reference>
<keyword evidence="1" id="KW-0862">Zinc</keyword>
<name>A0A565B0S1_9BRAS</name>
<evidence type="ECO:0000313" key="4">
    <source>
        <dbReference type="EMBL" id="VVA94910.1"/>
    </source>
</evidence>
<evidence type="ECO:0000256" key="1">
    <source>
        <dbReference type="PROSITE-ProRule" id="PRU00325"/>
    </source>
</evidence>
<keyword evidence="1" id="KW-0479">Metal-binding</keyword>
<dbReference type="OrthoDB" id="10579183at2759"/>
<dbReference type="EMBL" id="CABITT030000002">
    <property type="protein sequence ID" value="VVA94910.1"/>
    <property type="molecule type" value="Genomic_DNA"/>
</dbReference>
<keyword evidence="2" id="KW-1133">Transmembrane helix</keyword>
<feature type="domain" description="SWIM-type" evidence="3">
    <location>
        <begin position="28"/>
        <end position="80"/>
    </location>
</feature>
<evidence type="ECO:0000256" key="2">
    <source>
        <dbReference type="SAM" id="Phobius"/>
    </source>
</evidence>
<dbReference type="Proteomes" id="UP000489600">
    <property type="component" value="Unassembled WGS sequence"/>
</dbReference>
<comment type="caution">
    <text evidence="4">The sequence shown here is derived from an EMBL/GenBank/DDBJ whole genome shotgun (WGS) entry which is preliminary data.</text>
</comment>
<dbReference type="PROSITE" id="PS50966">
    <property type="entry name" value="ZF_SWIM"/>
    <property type="match status" value="1"/>
</dbReference>
<evidence type="ECO:0000259" key="3">
    <source>
        <dbReference type="PROSITE" id="PS50966"/>
    </source>
</evidence>
<accession>A0A565B0S1</accession>
<evidence type="ECO:0000313" key="5">
    <source>
        <dbReference type="Proteomes" id="UP000489600"/>
    </source>
</evidence>
<keyword evidence="2" id="KW-0472">Membrane</keyword>
<dbReference type="AlphaFoldDB" id="A0A565B0S1"/>
<sequence>MTPEEQKFVIGIPLVLIFCGIWFVTDLYRELLLIKDHRSSSQARNYICSCNHSPDYLEDLEKALSKTKCKHIITIYTNVKD</sequence>
<feature type="transmembrane region" description="Helical" evidence="2">
    <location>
        <begin position="6"/>
        <end position="28"/>
    </location>
</feature>
<keyword evidence="5" id="KW-1185">Reference proteome</keyword>
<dbReference type="InterPro" id="IPR007527">
    <property type="entry name" value="Znf_SWIM"/>
</dbReference>
<organism evidence="4 5">
    <name type="scientific">Arabis nemorensis</name>
    <dbReference type="NCBI Taxonomy" id="586526"/>
    <lineage>
        <taxon>Eukaryota</taxon>
        <taxon>Viridiplantae</taxon>
        <taxon>Streptophyta</taxon>
        <taxon>Embryophyta</taxon>
        <taxon>Tracheophyta</taxon>
        <taxon>Spermatophyta</taxon>
        <taxon>Magnoliopsida</taxon>
        <taxon>eudicotyledons</taxon>
        <taxon>Gunneridae</taxon>
        <taxon>Pentapetalae</taxon>
        <taxon>rosids</taxon>
        <taxon>malvids</taxon>
        <taxon>Brassicales</taxon>
        <taxon>Brassicaceae</taxon>
        <taxon>Arabideae</taxon>
        <taxon>Arabis</taxon>
    </lineage>
</organism>